<dbReference type="InterPro" id="IPR012677">
    <property type="entry name" value="Nucleotide-bd_a/b_plait_sf"/>
</dbReference>
<dbReference type="EMBL" id="REGN01001193">
    <property type="protein sequence ID" value="RNA36379.1"/>
    <property type="molecule type" value="Genomic_DNA"/>
</dbReference>
<evidence type="ECO:0000256" key="4">
    <source>
        <dbReference type="ARBA" id="ARBA00022989"/>
    </source>
</evidence>
<dbReference type="Gene3D" id="1.10.10.1180">
    <property type="entry name" value="MAN1, winged-helix domain"/>
    <property type="match status" value="1"/>
</dbReference>
<dbReference type="STRING" id="10195.A0A3M7SKX6"/>
<name>A0A3M7SKX6_BRAPC</name>
<keyword evidence="2" id="KW-0597">Phosphoprotein</keyword>
<dbReference type="PANTHER" id="PTHR13428:SF12">
    <property type="entry name" value="INNER NUCLEAR MEMBRANE PROTEIN MAN1"/>
    <property type="match status" value="1"/>
</dbReference>
<evidence type="ECO:0000256" key="5">
    <source>
        <dbReference type="ARBA" id="ARBA00023136"/>
    </source>
</evidence>
<dbReference type="GO" id="GO:0030514">
    <property type="term" value="P:negative regulation of BMP signaling pathway"/>
    <property type="evidence" value="ECO:0007669"/>
    <property type="project" value="TreeGrafter"/>
</dbReference>
<dbReference type="GO" id="GO:0031490">
    <property type="term" value="F:chromatin DNA binding"/>
    <property type="evidence" value="ECO:0007669"/>
    <property type="project" value="TreeGrafter"/>
</dbReference>
<feature type="region of interest" description="Disordered" evidence="7">
    <location>
        <begin position="268"/>
        <end position="293"/>
    </location>
</feature>
<dbReference type="PANTHER" id="PTHR13428">
    <property type="entry name" value="INNER NUCLEAR MEMBRANE PROTEIN MAN1 LEM DOMAIN CONTAINING PROTEIN"/>
    <property type="match status" value="1"/>
</dbReference>
<evidence type="ECO:0000256" key="7">
    <source>
        <dbReference type="SAM" id="MobiDB-lite"/>
    </source>
</evidence>
<evidence type="ECO:0000256" key="6">
    <source>
        <dbReference type="ARBA" id="ARBA00023242"/>
    </source>
</evidence>
<dbReference type="InterPro" id="IPR052277">
    <property type="entry name" value="INM_ESCRT-Associated"/>
</dbReference>
<organism evidence="10 11">
    <name type="scientific">Brachionus plicatilis</name>
    <name type="common">Marine rotifer</name>
    <name type="synonym">Brachionus muelleri</name>
    <dbReference type="NCBI Taxonomy" id="10195"/>
    <lineage>
        <taxon>Eukaryota</taxon>
        <taxon>Metazoa</taxon>
        <taxon>Spiralia</taxon>
        <taxon>Gnathifera</taxon>
        <taxon>Rotifera</taxon>
        <taxon>Eurotatoria</taxon>
        <taxon>Monogononta</taxon>
        <taxon>Pseudotrocha</taxon>
        <taxon>Ploima</taxon>
        <taxon>Brachionidae</taxon>
        <taxon>Brachionus</taxon>
    </lineage>
</organism>
<dbReference type="InterPro" id="IPR041885">
    <property type="entry name" value="MAN1_winged_helix_dom"/>
</dbReference>
<evidence type="ECO:0000256" key="3">
    <source>
        <dbReference type="ARBA" id="ARBA00022692"/>
    </source>
</evidence>
<evidence type="ECO:0000256" key="8">
    <source>
        <dbReference type="SAM" id="Phobius"/>
    </source>
</evidence>
<evidence type="ECO:0000256" key="1">
    <source>
        <dbReference type="ARBA" id="ARBA00004540"/>
    </source>
</evidence>
<keyword evidence="11" id="KW-1185">Reference proteome</keyword>
<proteinExistence type="predicted"/>
<protein>
    <submittedName>
        <fullName evidence="10">Inner nuclear membrane Man1</fullName>
    </submittedName>
</protein>
<dbReference type="Gene3D" id="3.30.70.330">
    <property type="match status" value="1"/>
</dbReference>
<dbReference type="Proteomes" id="UP000276133">
    <property type="component" value="Unassembled WGS sequence"/>
</dbReference>
<gene>
    <name evidence="10" type="ORF">BpHYR1_039753</name>
</gene>
<dbReference type="Pfam" id="PF09402">
    <property type="entry name" value="MSC"/>
    <property type="match status" value="1"/>
</dbReference>
<accession>A0A3M7SKX6</accession>
<evidence type="ECO:0000313" key="10">
    <source>
        <dbReference type="EMBL" id="RNA36379.1"/>
    </source>
</evidence>
<keyword evidence="3 8" id="KW-0812">Transmembrane</keyword>
<evidence type="ECO:0000256" key="2">
    <source>
        <dbReference type="ARBA" id="ARBA00022553"/>
    </source>
</evidence>
<comment type="caution">
    <text evidence="10">The sequence shown here is derived from an EMBL/GenBank/DDBJ whole genome shotgun (WGS) entry which is preliminary data.</text>
</comment>
<dbReference type="AlphaFoldDB" id="A0A3M7SKX6"/>
<comment type="subcellular location">
    <subcellularLocation>
        <location evidence="1">Nucleus inner membrane</location>
    </subcellularLocation>
</comment>
<sequence length="793" mass="91535">MSQSSIIDDEHLIEELRRYGENILPTLATPGKSRTKVKNQINDANRDLFIKKLNHYRAKEKAEKNPSKQYQKQMNVSRSFQCSSTRIENFDEYDEDDDKNSDVQVIESERDNDIVPLDSNETQYEYIKVNDAYTSPLSSTRYSTGIYNDNTQNDNYYESMRSTSNYPNTTTQSPSNQELSYVKLKDRIELDKTLSKYRSEINEILTKTRVKNRSCSNNLINDDVIYTGTVLNSEVSSSNKHPEAKTLYCPRPKSSSIFNCLKFKLKQDTKPSAPSRTPSNLSRPTPDSSTEAGQKKASNLFHKKLKPIFSQSWISFSKILPYLFLVIFTIIALQYVRVKFSNDSFSFIKKIFSYSSPKNPKLDQTAKHFYCSDIKDTQCSQTKMLVRDLIEYLRIKSGQIDCSPLVEQNFDQKPTLPVEFTEKCIHLNKITDYLLNERGLVTNLEFKTEAIDSVLNAVMKNPHWNLRVLNASYADTNHKDDITYLMSTVSSKSLGCRVKELVHFLYVRLVMLCSVMLTLFIGYLSYKGLMSRRLEKDRKFFALIKQVTELVEKQYELSLMDPSNIKPFIAMSHVYDTLVEPSERAKKKKEWNDVVKFIEDHESRIHLETQFIDGEETLVWKWVVPKTQEQVKNFKINPNDGIGLANSTMINPTEQERDFNKENNLERAKTSVGWQGDAFSKSEKLSHSPTPCLKIRGMFDQAIIENDPLFAVKIQNDILKKCDSILHISCDRKSKEGCVYVKCLSNEAAGRAYQALNGTWYNGKLLNVKFLRSDRYLERFPDSINFTTPLSLI</sequence>
<dbReference type="OrthoDB" id="118234at2759"/>
<evidence type="ECO:0000313" key="11">
    <source>
        <dbReference type="Proteomes" id="UP000276133"/>
    </source>
</evidence>
<keyword evidence="6" id="KW-0539">Nucleus</keyword>
<dbReference type="InterPro" id="IPR035979">
    <property type="entry name" value="RBD_domain_sf"/>
</dbReference>
<keyword evidence="5 8" id="KW-0472">Membrane</keyword>
<evidence type="ECO:0000259" key="9">
    <source>
        <dbReference type="Pfam" id="PF09402"/>
    </source>
</evidence>
<feature type="compositionally biased region" description="Polar residues" evidence="7">
    <location>
        <begin position="270"/>
        <end position="292"/>
    </location>
</feature>
<feature type="transmembrane region" description="Helical" evidence="8">
    <location>
        <begin position="505"/>
        <end position="526"/>
    </location>
</feature>
<reference evidence="10 11" key="1">
    <citation type="journal article" date="2018" name="Sci. Rep.">
        <title>Genomic signatures of local adaptation to the degree of environmental predictability in rotifers.</title>
        <authorList>
            <person name="Franch-Gras L."/>
            <person name="Hahn C."/>
            <person name="Garcia-Roger E.M."/>
            <person name="Carmona M.J."/>
            <person name="Serra M."/>
            <person name="Gomez A."/>
        </authorList>
    </citation>
    <scope>NUCLEOTIDE SEQUENCE [LARGE SCALE GENOMIC DNA]</scope>
    <source>
        <strain evidence="10">HYR1</strain>
    </source>
</reference>
<keyword evidence="4 8" id="KW-1133">Transmembrane helix</keyword>
<dbReference type="GO" id="GO:0006998">
    <property type="term" value="P:nuclear envelope organization"/>
    <property type="evidence" value="ECO:0007669"/>
    <property type="project" value="TreeGrafter"/>
</dbReference>
<dbReference type="InterPro" id="IPR018996">
    <property type="entry name" value="Man1/Src1-like_C"/>
</dbReference>
<dbReference type="GO" id="GO:0005637">
    <property type="term" value="C:nuclear inner membrane"/>
    <property type="evidence" value="ECO:0007669"/>
    <property type="project" value="UniProtKB-SubCell"/>
</dbReference>
<feature type="domain" description="Man1/Src1-like C-terminal" evidence="9">
    <location>
        <begin position="380"/>
        <end position="623"/>
    </location>
</feature>
<dbReference type="SUPFAM" id="SSF54928">
    <property type="entry name" value="RNA-binding domain, RBD"/>
    <property type="match status" value="1"/>
</dbReference>
<feature type="transmembrane region" description="Helical" evidence="8">
    <location>
        <begin position="319"/>
        <end position="336"/>
    </location>
</feature>